<dbReference type="RefSeq" id="WP_125022248.1">
    <property type="nucleotide sequence ID" value="NZ_CP034159.1"/>
</dbReference>
<reference evidence="3" key="1">
    <citation type="submission" date="2018-11" db="EMBL/GenBank/DDBJ databases">
        <title>Proposal to divide the Flavobacteriaceae and reorganize its genera based on Amino Acid Identity values calculated from whole genome sequences.</title>
        <authorList>
            <person name="Nicholson A.C."/>
            <person name="Gulvik C.A."/>
            <person name="Whitney A.M."/>
            <person name="Humrighouse B.W."/>
            <person name="Bell M."/>
            <person name="Holmes B."/>
            <person name="Steigerwalt A.G."/>
            <person name="Villarma A."/>
            <person name="Sheth M."/>
            <person name="Batra D."/>
            <person name="Pryor J."/>
            <person name="Bernardet J.-F."/>
            <person name="Hugo C."/>
            <person name="Kampfer P."/>
            <person name="Newman J.D."/>
            <person name="McQuiston J.R."/>
        </authorList>
    </citation>
    <scope>NUCLEOTIDE SEQUENCE [LARGE SCALE GENOMIC DNA]</scope>
    <source>
        <strain evidence="3">G0081</strain>
    </source>
</reference>
<accession>A0A3G8XJY8</accession>
<dbReference type="Proteomes" id="UP000270185">
    <property type="component" value="Chromosome"/>
</dbReference>
<feature type="region of interest" description="Disordered" evidence="1">
    <location>
        <begin position="1"/>
        <end position="77"/>
    </location>
</feature>
<feature type="compositionally biased region" description="Polar residues" evidence="1">
    <location>
        <begin position="55"/>
        <end position="71"/>
    </location>
</feature>
<evidence type="ECO:0000313" key="2">
    <source>
        <dbReference type="EMBL" id="AZI32077.1"/>
    </source>
</evidence>
<organism evidence="2 3">
    <name type="scientific">Kaistella carnis</name>
    <dbReference type="NCBI Taxonomy" id="1241979"/>
    <lineage>
        <taxon>Bacteria</taxon>
        <taxon>Pseudomonadati</taxon>
        <taxon>Bacteroidota</taxon>
        <taxon>Flavobacteriia</taxon>
        <taxon>Flavobacteriales</taxon>
        <taxon>Weeksellaceae</taxon>
        <taxon>Chryseobacterium group</taxon>
        <taxon>Kaistella</taxon>
    </lineage>
</organism>
<evidence type="ECO:0000313" key="3">
    <source>
        <dbReference type="Proteomes" id="UP000270185"/>
    </source>
</evidence>
<dbReference type="AlphaFoldDB" id="A0A3G8XJY8"/>
<dbReference type="EMBL" id="CP034159">
    <property type="protein sequence ID" value="AZI32077.1"/>
    <property type="molecule type" value="Genomic_DNA"/>
</dbReference>
<dbReference type="OrthoDB" id="1274393at2"/>
<sequence length="77" mass="9033">MENQNDKITEKESRIIDNSEVKDRVLRDESDKDGEQIINDRPIDAENAVPPDAWKNQQKSYQDAWENNKNQALEDDM</sequence>
<gene>
    <name evidence="2" type="ORF">EIB73_02295</name>
</gene>
<evidence type="ECO:0000256" key="1">
    <source>
        <dbReference type="SAM" id="MobiDB-lite"/>
    </source>
</evidence>
<keyword evidence="3" id="KW-1185">Reference proteome</keyword>
<dbReference type="KEGG" id="ccas:EIB73_02295"/>
<proteinExistence type="predicted"/>
<protein>
    <submittedName>
        <fullName evidence="2">Uncharacterized protein</fullName>
    </submittedName>
</protein>
<feature type="compositionally biased region" description="Basic and acidic residues" evidence="1">
    <location>
        <begin position="1"/>
        <end position="35"/>
    </location>
</feature>
<name>A0A3G8XJY8_9FLAO</name>